<dbReference type="EMBL" id="BAAAGE010000001">
    <property type="protein sequence ID" value="GAA0718926.1"/>
    <property type="molecule type" value="Genomic_DNA"/>
</dbReference>
<feature type="chain" id="PRO_5045743443" description="SCP domain-containing protein" evidence="1">
    <location>
        <begin position="23"/>
        <end position="161"/>
    </location>
</feature>
<sequence length="161" mass="18213">MNTFLKYLYVVLAIAFVTSCSSEDDVDNLSEQNSELVNELNIADAILTLVNQHRQNQGLSPLSKNNTAEQLAIDHTRYMISVEQINHDDFAQRSDALNDQENATASAENVARFYQNAQSVVDGWLNSSGHKDNIEGNYTYTGIAAIKDENGRYYYTQLFYR</sequence>
<feature type="signal peptide" evidence="1">
    <location>
        <begin position="1"/>
        <end position="22"/>
    </location>
</feature>
<evidence type="ECO:0000313" key="3">
    <source>
        <dbReference type="EMBL" id="GAA0718926.1"/>
    </source>
</evidence>
<organism evidence="3 4">
    <name type="scientific">Aquimarina litoralis</name>
    <dbReference type="NCBI Taxonomy" id="584605"/>
    <lineage>
        <taxon>Bacteria</taxon>
        <taxon>Pseudomonadati</taxon>
        <taxon>Bacteroidota</taxon>
        <taxon>Flavobacteriia</taxon>
        <taxon>Flavobacteriales</taxon>
        <taxon>Flavobacteriaceae</taxon>
        <taxon>Aquimarina</taxon>
    </lineage>
</organism>
<dbReference type="PROSITE" id="PS51257">
    <property type="entry name" value="PROKAR_LIPOPROTEIN"/>
    <property type="match status" value="1"/>
</dbReference>
<dbReference type="PANTHER" id="PTHR31157">
    <property type="entry name" value="SCP DOMAIN-CONTAINING PROTEIN"/>
    <property type="match status" value="1"/>
</dbReference>
<dbReference type="Proteomes" id="UP001501758">
    <property type="component" value="Unassembled WGS sequence"/>
</dbReference>
<dbReference type="InterPro" id="IPR014044">
    <property type="entry name" value="CAP_dom"/>
</dbReference>
<dbReference type="InterPro" id="IPR035940">
    <property type="entry name" value="CAP_sf"/>
</dbReference>
<accession>A0ABN1IPT6</accession>
<evidence type="ECO:0000259" key="2">
    <source>
        <dbReference type="Pfam" id="PF00188"/>
    </source>
</evidence>
<name>A0ABN1IPT6_9FLAO</name>
<gene>
    <name evidence="3" type="ORF">GCM10009430_17640</name>
</gene>
<keyword evidence="4" id="KW-1185">Reference proteome</keyword>
<feature type="domain" description="SCP" evidence="2">
    <location>
        <begin position="47"/>
        <end position="159"/>
    </location>
</feature>
<protein>
    <recommendedName>
        <fullName evidence="2">SCP domain-containing protein</fullName>
    </recommendedName>
</protein>
<reference evidence="3 4" key="1">
    <citation type="journal article" date="2019" name="Int. J. Syst. Evol. Microbiol.">
        <title>The Global Catalogue of Microorganisms (GCM) 10K type strain sequencing project: providing services to taxonomists for standard genome sequencing and annotation.</title>
        <authorList>
            <consortium name="The Broad Institute Genomics Platform"/>
            <consortium name="The Broad Institute Genome Sequencing Center for Infectious Disease"/>
            <person name="Wu L."/>
            <person name="Ma J."/>
        </authorList>
    </citation>
    <scope>NUCLEOTIDE SEQUENCE [LARGE SCALE GENOMIC DNA]</scope>
    <source>
        <strain evidence="3 4">JCM 15974</strain>
    </source>
</reference>
<dbReference type="RefSeq" id="WP_343911952.1">
    <property type="nucleotide sequence ID" value="NZ_BAAAGE010000001.1"/>
</dbReference>
<proteinExistence type="predicted"/>
<evidence type="ECO:0000256" key="1">
    <source>
        <dbReference type="SAM" id="SignalP"/>
    </source>
</evidence>
<dbReference type="SUPFAM" id="SSF55797">
    <property type="entry name" value="PR-1-like"/>
    <property type="match status" value="1"/>
</dbReference>
<dbReference type="CDD" id="cd05379">
    <property type="entry name" value="CAP_bacterial"/>
    <property type="match status" value="1"/>
</dbReference>
<dbReference type="Gene3D" id="3.40.33.10">
    <property type="entry name" value="CAP"/>
    <property type="match status" value="1"/>
</dbReference>
<keyword evidence="1" id="KW-0732">Signal</keyword>
<comment type="caution">
    <text evidence="3">The sequence shown here is derived from an EMBL/GenBank/DDBJ whole genome shotgun (WGS) entry which is preliminary data.</text>
</comment>
<dbReference type="PANTHER" id="PTHR31157:SF1">
    <property type="entry name" value="SCP DOMAIN-CONTAINING PROTEIN"/>
    <property type="match status" value="1"/>
</dbReference>
<evidence type="ECO:0000313" key="4">
    <source>
        <dbReference type="Proteomes" id="UP001501758"/>
    </source>
</evidence>
<dbReference type="Pfam" id="PF00188">
    <property type="entry name" value="CAP"/>
    <property type="match status" value="1"/>
</dbReference>